<feature type="domain" description="Apoptosis-antagonizing transcription factor C-terminal" evidence="3">
    <location>
        <begin position="405"/>
        <end position="484"/>
    </location>
</feature>
<dbReference type="AlphaFoldDB" id="F1A5G6"/>
<dbReference type="EMBL" id="GL871597">
    <property type="protein sequence ID" value="EGC28561.1"/>
    <property type="molecule type" value="Genomic_DNA"/>
</dbReference>
<accession>F1A5G6</accession>
<feature type="compositionally biased region" description="Acidic residues" evidence="2">
    <location>
        <begin position="385"/>
        <end position="394"/>
    </location>
</feature>
<feature type="region of interest" description="Disordered" evidence="2">
    <location>
        <begin position="369"/>
        <end position="394"/>
    </location>
</feature>
<dbReference type="GeneID" id="10510712"/>
<dbReference type="Pfam" id="PF13339">
    <property type="entry name" value="AATF-Che1"/>
    <property type="match status" value="1"/>
</dbReference>
<protein>
    <submittedName>
        <fullName evidence="5">Uncharacterized protein</fullName>
    </submittedName>
</protein>
<dbReference type="OrthoDB" id="5783963at2759"/>
<evidence type="ECO:0000313" key="6">
    <source>
        <dbReference type="Proteomes" id="UP000001064"/>
    </source>
</evidence>
<feature type="compositionally biased region" description="Low complexity" evidence="2">
    <location>
        <begin position="371"/>
        <end position="384"/>
    </location>
</feature>
<dbReference type="InterPro" id="IPR039223">
    <property type="entry name" value="AATF/Bfr2"/>
</dbReference>
<dbReference type="VEuPathDB" id="AmoebaDB:DICPUDRAFT_160000"/>
<dbReference type="InterPro" id="IPR012617">
    <property type="entry name" value="AATF_C"/>
</dbReference>
<dbReference type="PANTHER" id="PTHR15565">
    <property type="entry name" value="AATF PROTEIN APOPTOSIS ANTAGONIZING TRANSCRIPTION FACTOR"/>
    <property type="match status" value="1"/>
</dbReference>
<dbReference type="Proteomes" id="UP000001064">
    <property type="component" value="Unassembled WGS sequence"/>
</dbReference>
<evidence type="ECO:0000259" key="3">
    <source>
        <dbReference type="Pfam" id="PF08164"/>
    </source>
</evidence>
<evidence type="ECO:0000256" key="1">
    <source>
        <dbReference type="ARBA" id="ARBA00008966"/>
    </source>
</evidence>
<dbReference type="eggNOG" id="KOG2773">
    <property type="taxonomic scope" value="Eukaryota"/>
</dbReference>
<evidence type="ECO:0000256" key="2">
    <source>
        <dbReference type="SAM" id="MobiDB-lite"/>
    </source>
</evidence>
<feature type="domain" description="AATF leucine zipper-containing" evidence="4">
    <location>
        <begin position="196"/>
        <end position="322"/>
    </location>
</feature>
<dbReference type="OMA" id="INFMAPN"/>
<evidence type="ECO:0000259" key="4">
    <source>
        <dbReference type="Pfam" id="PF13339"/>
    </source>
</evidence>
<feature type="compositionally biased region" description="Low complexity" evidence="2">
    <location>
        <begin position="1"/>
        <end position="18"/>
    </location>
</feature>
<dbReference type="KEGG" id="dpp:DICPUDRAFT_160000"/>
<feature type="compositionally biased region" description="Acidic residues" evidence="2">
    <location>
        <begin position="114"/>
        <end position="153"/>
    </location>
</feature>
<organism evidence="5 6">
    <name type="scientific">Dictyostelium purpureum</name>
    <name type="common">Slime mold</name>
    <dbReference type="NCBI Taxonomy" id="5786"/>
    <lineage>
        <taxon>Eukaryota</taxon>
        <taxon>Amoebozoa</taxon>
        <taxon>Evosea</taxon>
        <taxon>Eumycetozoa</taxon>
        <taxon>Dictyostelia</taxon>
        <taxon>Dictyosteliales</taxon>
        <taxon>Dictyosteliaceae</taxon>
        <taxon>Dictyostelium</taxon>
    </lineage>
</organism>
<dbReference type="FunCoup" id="F1A5G6">
    <property type="interactions" value="172"/>
</dbReference>
<dbReference type="STRING" id="5786.F1A5G6"/>
<gene>
    <name evidence="5" type="ORF">DICPUDRAFT_160000</name>
</gene>
<dbReference type="RefSeq" id="XP_003294911.1">
    <property type="nucleotide sequence ID" value="XM_003294863.1"/>
</dbReference>
<feature type="region of interest" description="Disordered" evidence="2">
    <location>
        <begin position="1"/>
        <end position="40"/>
    </location>
</feature>
<dbReference type="InParanoid" id="F1A5G6"/>
<dbReference type="InterPro" id="IPR025160">
    <property type="entry name" value="AATF"/>
</dbReference>
<proteinExistence type="inferred from homology"/>
<name>F1A5G6_DICPU</name>
<reference evidence="6" key="1">
    <citation type="journal article" date="2011" name="Genome Biol.">
        <title>Comparative genomics of the social amoebae Dictyostelium discoideum and Dictyostelium purpureum.</title>
        <authorList>
            <consortium name="US DOE Joint Genome Institute (JGI-PGF)"/>
            <person name="Sucgang R."/>
            <person name="Kuo A."/>
            <person name="Tian X."/>
            <person name="Salerno W."/>
            <person name="Parikh A."/>
            <person name="Feasley C.L."/>
            <person name="Dalin E."/>
            <person name="Tu H."/>
            <person name="Huang E."/>
            <person name="Barry K."/>
            <person name="Lindquist E."/>
            <person name="Shapiro H."/>
            <person name="Bruce D."/>
            <person name="Schmutz J."/>
            <person name="Salamov A."/>
            <person name="Fey P."/>
            <person name="Gaudet P."/>
            <person name="Anjard C."/>
            <person name="Babu M.M."/>
            <person name="Basu S."/>
            <person name="Bushmanova Y."/>
            <person name="van der Wel H."/>
            <person name="Katoh-Kurasawa M."/>
            <person name="Dinh C."/>
            <person name="Coutinho P.M."/>
            <person name="Saito T."/>
            <person name="Elias M."/>
            <person name="Schaap P."/>
            <person name="Kay R.R."/>
            <person name="Henrissat B."/>
            <person name="Eichinger L."/>
            <person name="Rivero F."/>
            <person name="Putnam N.H."/>
            <person name="West C.M."/>
            <person name="Loomis W.F."/>
            <person name="Chisholm R.L."/>
            <person name="Shaulsky G."/>
            <person name="Strassmann J.E."/>
            <person name="Queller D.C."/>
            <person name="Kuspa A."/>
            <person name="Grigoriev I.V."/>
        </authorList>
    </citation>
    <scope>NUCLEOTIDE SEQUENCE [LARGE SCALE GENOMIC DNA]</scope>
    <source>
        <strain evidence="6">QSDP1</strain>
    </source>
</reference>
<sequence length="492" mass="57389">MVTSTKKTSNKISTTNSSGKLKPTLNNKKNDSVVKKPLLSEEIMDIVTGASNIKKSIDPESMDYFGDSAKVDQYEDFGDINDENSGSRLRGDIDSGFTSGKYSGKKSSRKNERDEEDEFNPEEEIPSEDDKDLDDVFDFDDKEDDISDDDDDNIVQSSNIDKADQLFKKLQKQQQQSNEKDEKEPKLLNNINESDEMEKAKNTKNQTVLYNEFLTTRIYLQKAISFANRLPKPKAYKEFIEYDKSIENKFEQVKKQSCQLVSELFNLQSELIDRNEEMPKSTNKKKRIREDQSLSEVWNIIDEQNQRLNEFHNATITKWNNRISISGTTTTKNLKSLNQSILTQISNTLNDIERLQKRTKLKRSTYKIFGDQQIKQQQPQQEQQQEQDEDEDEYDDEIFDDSDFYQNLLKELENSNDDDQNQVGSQYWIEMRNLKKKKKKKVNQKASKGRILRYEVFPKLENFMTPIQIPDPDWNIDQLYQNLFGGVGNIDN</sequence>
<dbReference type="Pfam" id="PF08164">
    <property type="entry name" value="TRAUB"/>
    <property type="match status" value="1"/>
</dbReference>
<dbReference type="PANTHER" id="PTHR15565:SF0">
    <property type="entry name" value="PROTEIN AATF"/>
    <property type="match status" value="1"/>
</dbReference>
<dbReference type="GO" id="GO:0005730">
    <property type="term" value="C:nucleolus"/>
    <property type="evidence" value="ECO:0000318"/>
    <property type="project" value="GO_Central"/>
</dbReference>
<comment type="similarity">
    <text evidence="1">Belongs to the AATF family.</text>
</comment>
<feature type="region of interest" description="Disordered" evidence="2">
    <location>
        <begin position="76"/>
        <end position="160"/>
    </location>
</feature>
<evidence type="ECO:0000313" key="5">
    <source>
        <dbReference type="EMBL" id="EGC28561.1"/>
    </source>
</evidence>
<keyword evidence="6" id="KW-1185">Reference proteome</keyword>